<keyword evidence="1" id="KW-0645">Protease</keyword>
<accession>Q23YE0</accession>
<dbReference type="OMA" id="LVYGHHD"/>
<dbReference type="PANTHER" id="PTHR43270:SF4">
    <property type="entry name" value="CARNOSINE DIPEPTIDASE 2, ISOFORM A"/>
    <property type="match status" value="1"/>
</dbReference>
<evidence type="ECO:0000256" key="2">
    <source>
        <dbReference type="ARBA" id="ARBA00022723"/>
    </source>
</evidence>
<dbReference type="Pfam" id="PF07687">
    <property type="entry name" value="M20_dimer"/>
    <property type="match status" value="1"/>
</dbReference>
<evidence type="ECO:0000256" key="1">
    <source>
        <dbReference type="ARBA" id="ARBA00022670"/>
    </source>
</evidence>
<dbReference type="GO" id="GO:0006508">
    <property type="term" value="P:proteolysis"/>
    <property type="evidence" value="ECO:0007669"/>
    <property type="project" value="UniProtKB-KW"/>
</dbReference>
<dbReference type="InterPro" id="IPR002933">
    <property type="entry name" value="Peptidase_M20"/>
</dbReference>
<dbReference type="MEROPS" id="M20.A18"/>
<dbReference type="Gene3D" id="3.40.630.10">
    <property type="entry name" value="Zn peptidases"/>
    <property type="match status" value="1"/>
</dbReference>
<dbReference type="RefSeq" id="XP_001021769.1">
    <property type="nucleotide sequence ID" value="XM_001021769.1"/>
</dbReference>
<organism evidence="5 6">
    <name type="scientific">Tetrahymena thermophila (strain SB210)</name>
    <dbReference type="NCBI Taxonomy" id="312017"/>
    <lineage>
        <taxon>Eukaryota</taxon>
        <taxon>Sar</taxon>
        <taxon>Alveolata</taxon>
        <taxon>Ciliophora</taxon>
        <taxon>Intramacronucleata</taxon>
        <taxon>Oligohymenophorea</taxon>
        <taxon>Hymenostomatida</taxon>
        <taxon>Tetrahymenina</taxon>
        <taxon>Tetrahymenidae</taxon>
        <taxon>Tetrahymena</taxon>
    </lineage>
</organism>
<keyword evidence="2" id="KW-0479">Metal-binding</keyword>
<dbReference type="InParanoid" id="Q23YE0"/>
<dbReference type="eggNOG" id="KOG2276">
    <property type="taxonomic scope" value="Eukaryota"/>
</dbReference>
<dbReference type="HOGENOM" id="CLU_029469_0_0_1"/>
<keyword evidence="3" id="KW-0378">Hydrolase</keyword>
<evidence type="ECO:0000313" key="6">
    <source>
        <dbReference type="Proteomes" id="UP000009168"/>
    </source>
</evidence>
<evidence type="ECO:0000313" key="5">
    <source>
        <dbReference type="EMBL" id="EAS01524.1"/>
    </source>
</evidence>
<name>Q23YE0_TETTS</name>
<dbReference type="AlphaFoldDB" id="Q23YE0"/>
<dbReference type="GeneID" id="7830226"/>
<dbReference type="OrthoDB" id="7832001at2759"/>
<dbReference type="Pfam" id="PF01546">
    <property type="entry name" value="Peptidase_M20"/>
    <property type="match status" value="1"/>
</dbReference>
<dbReference type="KEGG" id="tet:TTHERM_00898240"/>
<feature type="domain" description="Peptidase M20 dimerisation" evidence="4">
    <location>
        <begin position="213"/>
        <end position="362"/>
    </location>
</feature>
<reference evidence="6" key="1">
    <citation type="journal article" date="2006" name="PLoS Biol.">
        <title>Macronuclear genome sequence of the ciliate Tetrahymena thermophila, a model eukaryote.</title>
        <authorList>
            <person name="Eisen J.A."/>
            <person name="Coyne R.S."/>
            <person name="Wu M."/>
            <person name="Wu D."/>
            <person name="Thiagarajan M."/>
            <person name="Wortman J.R."/>
            <person name="Badger J.H."/>
            <person name="Ren Q."/>
            <person name="Amedeo P."/>
            <person name="Jones K.M."/>
            <person name="Tallon L.J."/>
            <person name="Delcher A.L."/>
            <person name="Salzberg S.L."/>
            <person name="Silva J.C."/>
            <person name="Haas B.J."/>
            <person name="Majoros W.H."/>
            <person name="Farzad M."/>
            <person name="Carlton J.M."/>
            <person name="Smith R.K. Jr."/>
            <person name="Garg J."/>
            <person name="Pearlman R.E."/>
            <person name="Karrer K.M."/>
            <person name="Sun L."/>
            <person name="Manning G."/>
            <person name="Elde N.C."/>
            <person name="Turkewitz A.P."/>
            <person name="Asai D.J."/>
            <person name="Wilkes D.E."/>
            <person name="Wang Y."/>
            <person name="Cai H."/>
            <person name="Collins K."/>
            <person name="Stewart B.A."/>
            <person name="Lee S.R."/>
            <person name="Wilamowska K."/>
            <person name="Weinberg Z."/>
            <person name="Ruzzo W.L."/>
            <person name="Wloga D."/>
            <person name="Gaertig J."/>
            <person name="Frankel J."/>
            <person name="Tsao C.-C."/>
            <person name="Gorovsky M.A."/>
            <person name="Keeling P.J."/>
            <person name="Waller R.F."/>
            <person name="Patron N.J."/>
            <person name="Cherry J.M."/>
            <person name="Stover N.A."/>
            <person name="Krieger C.J."/>
            <person name="del Toro C."/>
            <person name="Ryder H.F."/>
            <person name="Williamson S.C."/>
            <person name="Barbeau R.A."/>
            <person name="Hamilton E.P."/>
            <person name="Orias E."/>
        </authorList>
    </citation>
    <scope>NUCLEOTIDE SEQUENCE [LARGE SCALE GENOMIC DNA]</scope>
    <source>
        <strain evidence="6">SB210</strain>
    </source>
</reference>
<sequence length="473" mass="52781">MVDTQKTIDWVEQHWTKSILPTLEDFIRIPNQSRAFDPEWNSNGLQDQAANLLLEWAKAQNLEGAKYEIIKDEDKSPIILIEVEGTISDTKTVLFYGHFDKQPPFTGWSDGLAFNKPVVIDDKLYGRGSVDDGYSIFGAVSSIKICQEQKIPIPRCVILIEGDEESGSLHLTQYLEKLNGRIGEPSLVFCLDSGTLNYDQFWVTSSLRGCLQVTVNVKILNEGVHSGDASGIVPCSFRVLRQLINRIENEETGEVDEGFQVVVPADRYLEATNLTEKIGIKLIQRFPLTNQMQFTTNNVFQAYINNTWKATLCTVGADGFPQTQNAGNVLRPETTLKLSIRLPPTLNVKDAKQRFMKLFTENVPYNAQVTILNITGMPGWNCPPIDSYLQKSIQKASLDYYKQDALYMSGGGTIPLMGILTKLFPKAQFVVTGVGGPGCNAHGPNEFLHIPFTKKIICSIASILSDLHNHFKN</sequence>
<dbReference type="STRING" id="312017.Q23YE0"/>
<dbReference type="Proteomes" id="UP000009168">
    <property type="component" value="Unassembled WGS sequence"/>
</dbReference>
<gene>
    <name evidence="5" type="ORF">TTHERM_00898240</name>
</gene>
<protein>
    <submittedName>
        <fullName evidence="5">M20/M25/M40 family peptidase</fullName>
    </submittedName>
</protein>
<dbReference type="PANTHER" id="PTHR43270">
    <property type="entry name" value="BETA-ALA-HIS DIPEPTIDASE"/>
    <property type="match status" value="1"/>
</dbReference>
<dbReference type="InterPro" id="IPR011650">
    <property type="entry name" value="Peptidase_M20_dimer"/>
</dbReference>
<keyword evidence="6" id="KW-1185">Reference proteome</keyword>
<dbReference type="GO" id="GO:0008233">
    <property type="term" value="F:peptidase activity"/>
    <property type="evidence" value="ECO:0007669"/>
    <property type="project" value="UniProtKB-KW"/>
</dbReference>
<dbReference type="GO" id="GO:0046872">
    <property type="term" value="F:metal ion binding"/>
    <property type="evidence" value="ECO:0007669"/>
    <property type="project" value="UniProtKB-KW"/>
</dbReference>
<dbReference type="EMBL" id="GG662601">
    <property type="protein sequence ID" value="EAS01524.1"/>
    <property type="molecule type" value="Genomic_DNA"/>
</dbReference>
<dbReference type="InterPro" id="IPR051458">
    <property type="entry name" value="Cyt/Met_Dipeptidase"/>
</dbReference>
<evidence type="ECO:0000259" key="4">
    <source>
        <dbReference type="Pfam" id="PF07687"/>
    </source>
</evidence>
<proteinExistence type="predicted"/>
<dbReference type="SUPFAM" id="SSF53187">
    <property type="entry name" value="Zn-dependent exopeptidases"/>
    <property type="match status" value="1"/>
</dbReference>
<dbReference type="Gene3D" id="3.30.70.360">
    <property type="match status" value="1"/>
</dbReference>
<evidence type="ECO:0000256" key="3">
    <source>
        <dbReference type="ARBA" id="ARBA00022801"/>
    </source>
</evidence>